<keyword evidence="6" id="KW-1185">Reference proteome</keyword>
<gene>
    <name evidence="5" type="ORF">HIR71_07655</name>
</gene>
<evidence type="ECO:0000256" key="3">
    <source>
        <dbReference type="ARBA" id="ARBA00023163"/>
    </source>
</evidence>
<dbReference type="GO" id="GO:0003677">
    <property type="term" value="F:DNA binding"/>
    <property type="evidence" value="ECO:0007669"/>
    <property type="project" value="UniProtKB-KW"/>
</dbReference>
<dbReference type="GO" id="GO:0006355">
    <property type="term" value="P:regulation of DNA-templated transcription"/>
    <property type="evidence" value="ECO:0007669"/>
    <property type="project" value="InterPro"/>
</dbReference>
<reference evidence="5 6" key="1">
    <citation type="submission" date="2020-04" db="EMBL/GenBank/DDBJ databases">
        <title>Sequencing and Assembly of C. fimi.</title>
        <authorList>
            <person name="Ramsey A.R."/>
        </authorList>
    </citation>
    <scope>NUCLEOTIDE SEQUENCE [LARGE SCALE GENOMIC DNA]</scope>
    <source>
        <strain evidence="5 6">SB</strain>
    </source>
</reference>
<evidence type="ECO:0000256" key="2">
    <source>
        <dbReference type="ARBA" id="ARBA00023125"/>
    </source>
</evidence>
<evidence type="ECO:0000259" key="4">
    <source>
        <dbReference type="PROSITE" id="PS50043"/>
    </source>
</evidence>
<protein>
    <submittedName>
        <fullName evidence="5">Helix-turn-helix transcriptional regulator</fullName>
    </submittedName>
</protein>
<organism evidence="5 6">
    <name type="scientific">Cellulomonas fimi</name>
    <dbReference type="NCBI Taxonomy" id="1708"/>
    <lineage>
        <taxon>Bacteria</taxon>
        <taxon>Bacillati</taxon>
        <taxon>Actinomycetota</taxon>
        <taxon>Actinomycetes</taxon>
        <taxon>Micrococcales</taxon>
        <taxon>Cellulomonadaceae</taxon>
        <taxon>Cellulomonas</taxon>
    </lineage>
</organism>
<proteinExistence type="predicted"/>
<keyword evidence="3" id="KW-0804">Transcription</keyword>
<dbReference type="CDD" id="cd06170">
    <property type="entry name" value="LuxR_C_like"/>
    <property type="match status" value="1"/>
</dbReference>
<dbReference type="SUPFAM" id="SSF46894">
    <property type="entry name" value="C-terminal effector domain of the bipartite response regulators"/>
    <property type="match status" value="1"/>
</dbReference>
<evidence type="ECO:0000256" key="1">
    <source>
        <dbReference type="ARBA" id="ARBA00023015"/>
    </source>
</evidence>
<dbReference type="AlphaFoldDB" id="A0A7Y0LY53"/>
<dbReference type="PANTHER" id="PTHR44688">
    <property type="entry name" value="DNA-BINDING TRANSCRIPTIONAL ACTIVATOR DEVR_DOSR"/>
    <property type="match status" value="1"/>
</dbReference>
<name>A0A7Y0LY53_CELFI</name>
<dbReference type="PRINTS" id="PR00038">
    <property type="entry name" value="HTHLUXR"/>
</dbReference>
<keyword evidence="2" id="KW-0238">DNA-binding</keyword>
<evidence type="ECO:0000313" key="6">
    <source>
        <dbReference type="Proteomes" id="UP000562124"/>
    </source>
</evidence>
<dbReference type="InterPro" id="IPR036388">
    <property type="entry name" value="WH-like_DNA-bd_sf"/>
</dbReference>
<dbReference type="Gene3D" id="1.10.10.10">
    <property type="entry name" value="Winged helix-like DNA-binding domain superfamily/Winged helix DNA-binding domain"/>
    <property type="match status" value="1"/>
</dbReference>
<dbReference type="Proteomes" id="UP000562124">
    <property type="component" value="Unassembled WGS sequence"/>
</dbReference>
<accession>A0A7Y0LY53</accession>
<dbReference type="PANTHER" id="PTHR44688:SF16">
    <property type="entry name" value="DNA-BINDING TRANSCRIPTIONAL ACTIVATOR DEVR_DOSR"/>
    <property type="match status" value="1"/>
</dbReference>
<dbReference type="Pfam" id="PF00196">
    <property type="entry name" value="GerE"/>
    <property type="match status" value="1"/>
</dbReference>
<comment type="caution">
    <text evidence="5">The sequence shown here is derived from an EMBL/GenBank/DDBJ whole genome shotgun (WGS) entry which is preliminary data.</text>
</comment>
<dbReference type="InterPro" id="IPR016032">
    <property type="entry name" value="Sig_transdc_resp-reg_C-effctor"/>
</dbReference>
<sequence>MGLVLAGHAALATGHVGHALVPLREAWAGFADSAHEFRFRCRTLLATSYAIAGRPEAARPLVDALVGDRHPAYVLYAPEDELARAWLAAAEGSLGEAVGLAEAAAALARRQSSPAYEVLAWQTATQLGGAGGAVERLAALADEVAGPRVGVALTHARALAALDADGLAASAHAWEGLGDLVAAGDAAAQAADVHRRYGRTGSALTAAARAQEIAHRSGAWTPALATAARPLPLTPREREIALLAARGMSNREIAARLTVSVRTVEGHLYRAGHKLDVSDRAELAGILSGSPAHE</sequence>
<dbReference type="SMART" id="SM00421">
    <property type="entry name" value="HTH_LUXR"/>
    <property type="match status" value="1"/>
</dbReference>
<evidence type="ECO:0000313" key="5">
    <source>
        <dbReference type="EMBL" id="NMR20094.1"/>
    </source>
</evidence>
<feature type="domain" description="HTH luxR-type" evidence="4">
    <location>
        <begin position="226"/>
        <end position="291"/>
    </location>
</feature>
<dbReference type="PROSITE" id="PS50043">
    <property type="entry name" value="HTH_LUXR_2"/>
    <property type="match status" value="1"/>
</dbReference>
<dbReference type="InterPro" id="IPR000792">
    <property type="entry name" value="Tscrpt_reg_LuxR_C"/>
</dbReference>
<keyword evidence="1" id="KW-0805">Transcription regulation</keyword>
<dbReference type="PROSITE" id="PS00622">
    <property type="entry name" value="HTH_LUXR_1"/>
    <property type="match status" value="1"/>
</dbReference>
<dbReference type="EMBL" id="JABCJJ010000009">
    <property type="protein sequence ID" value="NMR20094.1"/>
    <property type="molecule type" value="Genomic_DNA"/>
</dbReference>